<evidence type="ECO:0000313" key="1">
    <source>
        <dbReference type="EMBL" id="SRX78693.1"/>
    </source>
</evidence>
<keyword evidence="2" id="KW-1185">Reference proteome</keyword>
<reference evidence="1 2" key="1">
    <citation type="submission" date="2018-05" db="EMBL/GenBank/DDBJ databases">
        <authorList>
            <consortium name="IHU Genomes"/>
        </authorList>
    </citation>
    <scope>NUCLEOTIDE SEQUENCE [LARGE SCALE GENOMIC DNA]</scope>
    <source>
        <strain evidence="1 2">P7335</strain>
    </source>
</reference>
<name>A0A375YC46_MYCPF</name>
<sequence length="164" mass="18214">MAGRGQARTVGALATLDLPDAVFRTCPWEPRPLIVTGLHQWLRCCAARRGGRALGMPSRAVDEAWHGFILCTRLYSQFCRRAYGRYLHHHPVGVTPAGMAGEPAHAQLHRTVAAWAQVARPGEICVLWDLDERLGLDEPWGVDPAVVAALQITARRVPWRPWPT</sequence>
<evidence type="ECO:0000313" key="2">
    <source>
        <dbReference type="Proteomes" id="UP000252008"/>
    </source>
</evidence>
<gene>
    <name evidence="1" type="ORF">MPP7335_00421</name>
</gene>
<protein>
    <submittedName>
        <fullName evidence="1">Uncharacterized protein</fullName>
    </submittedName>
</protein>
<dbReference type="EMBL" id="UEGS01000001">
    <property type="protein sequence ID" value="SRX78693.1"/>
    <property type="molecule type" value="Genomic_DNA"/>
</dbReference>
<organism evidence="1 2">
    <name type="scientific">Mycolicibacterium parafortuitum</name>
    <name type="common">Mycobacterium parafortuitum</name>
    <dbReference type="NCBI Taxonomy" id="39692"/>
    <lineage>
        <taxon>Bacteria</taxon>
        <taxon>Bacillati</taxon>
        <taxon>Actinomycetota</taxon>
        <taxon>Actinomycetes</taxon>
        <taxon>Mycobacteriales</taxon>
        <taxon>Mycobacteriaceae</taxon>
        <taxon>Mycolicibacterium</taxon>
    </lineage>
</organism>
<dbReference type="STRING" id="39692.BST38_09070"/>
<dbReference type="Proteomes" id="UP000252008">
    <property type="component" value="Unassembled WGS sequence"/>
</dbReference>
<accession>A0A375YC46</accession>
<dbReference type="AlphaFoldDB" id="A0A375YC46"/>
<dbReference type="RefSeq" id="WP_083143003.1">
    <property type="nucleotide sequence ID" value="NZ_MVID01000005.1"/>
</dbReference>
<proteinExistence type="predicted"/>